<dbReference type="PANTHER" id="PTHR33525">
    <property type="match status" value="1"/>
</dbReference>
<evidence type="ECO:0000259" key="1">
    <source>
        <dbReference type="PROSITE" id="PS51833"/>
    </source>
</evidence>
<organism evidence="2 3">
    <name type="scientific">Undibacterium luofuense</name>
    <dbReference type="NCBI Taxonomy" id="2828733"/>
    <lineage>
        <taxon>Bacteria</taxon>
        <taxon>Pseudomonadati</taxon>
        <taxon>Pseudomonadota</taxon>
        <taxon>Betaproteobacteria</taxon>
        <taxon>Burkholderiales</taxon>
        <taxon>Oxalobacteraceae</taxon>
        <taxon>Undibacterium</taxon>
    </lineage>
</organism>
<dbReference type="NCBIfam" id="TIGR00277">
    <property type="entry name" value="HDIG"/>
    <property type="match status" value="1"/>
</dbReference>
<dbReference type="RefSeq" id="WP_212686408.1">
    <property type="nucleotide sequence ID" value="NZ_JAGSPN010000001.1"/>
</dbReference>
<gene>
    <name evidence="2" type="ORF">KDM89_02865</name>
</gene>
<comment type="caution">
    <text evidence="2">The sequence shown here is derived from an EMBL/GenBank/DDBJ whole genome shotgun (WGS) entry which is preliminary data.</text>
</comment>
<evidence type="ECO:0000313" key="3">
    <source>
        <dbReference type="Proteomes" id="UP000680067"/>
    </source>
</evidence>
<reference evidence="2" key="1">
    <citation type="submission" date="2021-04" db="EMBL/GenBank/DDBJ databases">
        <title>novel species isolated from subtropical streams in China.</title>
        <authorList>
            <person name="Lu H."/>
        </authorList>
    </citation>
    <scope>NUCLEOTIDE SEQUENCE</scope>
    <source>
        <strain evidence="2">LFS511W</strain>
    </source>
</reference>
<keyword evidence="3" id="KW-1185">Reference proteome</keyword>
<dbReference type="PANTHER" id="PTHR33525:SF3">
    <property type="entry name" value="RIBONUCLEASE Y"/>
    <property type="match status" value="1"/>
</dbReference>
<dbReference type="Proteomes" id="UP000680067">
    <property type="component" value="Unassembled WGS sequence"/>
</dbReference>
<dbReference type="EMBL" id="JAGSPN010000001">
    <property type="protein sequence ID" value="MBR7781071.1"/>
    <property type="molecule type" value="Genomic_DNA"/>
</dbReference>
<dbReference type="Pfam" id="PF08668">
    <property type="entry name" value="HDOD"/>
    <property type="match status" value="1"/>
</dbReference>
<proteinExistence type="predicted"/>
<name>A0A941DLQ0_9BURK</name>
<sequence length="280" mass="31729">MKPVTEDFVLRKMHELPSLPKALTDVIHAIDRDNTDQRSLIMKLAQDQAVTTKTLRIANSSFYGLSYHVHSLSDAVSILGFRSLRALVMATVVTNQIHHFDVDEHELEALLNHSIQVAVHAQLLASHVHFLPEEAFTAGLIHDFGKLILLSEFPAHYAQVRELQKTKDISLCDAEEGIMGMNHAQVGKLLAAHWHFPPEMQQAVGEHHMPVTMQMHTLSVLIHAANFLVKETFSLPEKIQQLRRNELIWSILNLDEQLLEDMAEKADAGFREIQSIWVQP</sequence>
<protein>
    <submittedName>
        <fullName evidence="2">HDOD domain-containing protein</fullName>
    </submittedName>
</protein>
<accession>A0A941DLQ0</accession>
<dbReference type="InterPro" id="IPR006675">
    <property type="entry name" value="HDIG_dom"/>
</dbReference>
<dbReference type="PROSITE" id="PS51833">
    <property type="entry name" value="HDOD"/>
    <property type="match status" value="1"/>
</dbReference>
<dbReference type="AlphaFoldDB" id="A0A941DLQ0"/>
<dbReference type="InterPro" id="IPR013976">
    <property type="entry name" value="HDOD"/>
</dbReference>
<evidence type="ECO:0000313" key="2">
    <source>
        <dbReference type="EMBL" id="MBR7781071.1"/>
    </source>
</evidence>
<dbReference type="InterPro" id="IPR052340">
    <property type="entry name" value="RNase_Y/CdgJ"/>
</dbReference>
<dbReference type="SUPFAM" id="SSF109604">
    <property type="entry name" value="HD-domain/PDEase-like"/>
    <property type="match status" value="1"/>
</dbReference>
<feature type="domain" description="HDOD" evidence="1">
    <location>
        <begin position="16"/>
        <end position="210"/>
    </location>
</feature>
<dbReference type="Gene3D" id="1.10.3210.10">
    <property type="entry name" value="Hypothetical protein af1432"/>
    <property type="match status" value="1"/>
</dbReference>